<dbReference type="CDD" id="cd00130">
    <property type="entry name" value="PAS"/>
    <property type="match status" value="1"/>
</dbReference>
<dbReference type="Pfam" id="PF00072">
    <property type="entry name" value="Response_reg"/>
    <property type="match status" value="1"/>
</dbReference>
<dbReference type="SMART" id="SM00091">
    <property type="entry name" value="PAS"/>
    <property type="match status" value="1"/>
</dbReference>
<dbReference type="NCBIfam" id="TIGR00229">
    <property type="entry name" value="sensory_box"/>
    <property type="match status" value="1"/>
</dbReference>
<evidence type="ECO:0000259" key="3">
    <source>
        <dbReference type="PROSITE" id="PS50110"/>
    </source>
</evidence>
<dbReference type="Gene3D" id="3.30.565.10">
    <property type="entry name" value="Histidine kinase-like ATPase, C-terminal domain"/>
    <property type="match status" value="1"/>
</dbReference>
<name>A0A8T5UNT8_9EURY</name>
<feature type="domain" description="PAC" evidence="5">
    <location>
        <begin position="206"/>
        <end position="259"/>
    </location>
</feature>
<dbReference type="RefSeq" id="WP_223791096.1">
    <property type="nucleotide sequence ID" value="NZ_JAIOUQ010000005.1"/>
</dbReference>
<gene>
    <name evidence="6" type="ORF">K8N75_05370</name>
</gene>
<keyword evidence="1" id="KW-0597">Phosphoprotein</keyword>
<organism evidence="6 7">
    <name type="scientific">Methanobacterium spitsbergense</name>
    <dbReference type="NCBI Taxonomy" id="2874285"/>
    <lineage>
        <taxon>Archaea</taxon>
        <taxon>Methanobacteriati</taxon>
        <taxon>Methanobacteriota</taxon>
        <taxon>Methanomada group</taxon>
        <taxon>Methanobacteria</taxon>
        <taxon>Methanobacteriales</taxon>
        <taxon>Methanobacteriaceae</taxon>
        <taxon>Methanobacterium</taxon>
    </lineage>
</organism>
<dbReference type="EMBL" id="JAIOUQ010000005">
    <property type="protein sequence ID" value="MBZ2165468.1"/>
    <property type="molecule type" value="Genomic_DNA"/>
</dbReference>
<dbReference type="InterPro" id="IPR011495">
    <property type="entry name" value="Sig_transdc_His_kin_sub2_dim/P"/>
</dbReference>
<dbReference type="SUPFAM" id="SSF55785">
    <property type="entry name" value="PYP-like sensor domain (PAS domain)"/>
    <property type="match status" value="1"/>
</dbReference>
<dbReference type="Pfam" id="PF07568">
    <property type="entry name" value="HisKA_2"/>
    <property type="match status" value="1"/>
</dbReference>
<dbReference type="InterPro" id="IPR035965">
    <property type="entry name" value="PAS-like_dom_sf"/>
</dbReference>
<evidence type="ECO:0000256" key="1">
    <source>
        <dbReference type="PROSITE-ProRule" id="PRU00169"/>
    </source>
</evidence>
<dbReference type="SMART" id="SM00086">
    <property type="entry name" value="PAC"/>
    <property type="match status" value="1"/>
</dbReference>
<dbReference type="InterPro" id="IPR005467">
    <property type="entry name" value="His_kinase_dom"/>
</dbReference>
<comment type="caution">
    <text evidence="6">The sequence shown here is derived from an EMBL/GenBank/DDBJ whole genome shotgun (WGS) entry which is preliminary data.</text>
</comment>
<dbReference type="PROSITE" id="PS50112">
    <property type="entry name" value="PAS"/>
    <property type="match status" value="1"/>
</dbReference>
<dbReference type="PANTHER" id="PTHR43065:SF23">
    <property type="entry name" value="SENSOR HISTIDINE KINASE PDTAS"/>
    <property type="match status" value="1"/>
</dbReference>
<dbReference type="InterPro" id="IPR001610">
    <property type="entry name" value="PAC"/>
</dbReference>
<dbReference type="SMART" id="SM00448">
    <property type="entry name" value="REC"/>
    <property type="match status" value="1"/>
</dbReference>
<dbReference type="CDD" id="cd17534">
    <property type="entry name" value="REC_DC-like"/>
    <property type="match status" value="1"/>
</dbReference>
<evidence type="ECO:0000259" key="5">
    <source>
        <dbReference type="PROSITE" id="PS50113"/>
    </source>
</evidence>
<evidence type="ECO:0000259" key="2">
    <source>
        <dbReference type="PROSITE" id="PS50109"/>
    </source>
</evidence>
<dbReference type="Gene3D" id="3.30.450.20">
    <property type="entry name" value="PAS domain"/>
    <property type="match status" value="1"/>
</dbReference>
<dbReference type="InterPro" id="IPR036890">
    <property type="entry name" value="HATPase_C_sf"/>
</dbReference>
<evidence type="ECO:0000259" key="4">
    <source>
        <dbReference type="PROSITE" id="PS50112"/>
    </source>
</evidence>
<dbReference type="AlphaFoldDB" id="A0A8T5UNT8"/>
<protein>
    <submittedName>
        <fullName evidence="6">PAS domain-containing protein</fullName>
    </submittedName>
</protein>
<dbReference type="PROSITE" id="PS50109">
    <property type="entry name" value="HIS_KIN"/>
    <property type="match status" value="1"/>
</dbReference>
<evidence type="ECO:0000313" key="7">
    <source>
        <dbReference type="Proteomes" id="UP000825933"/>
    </source>
</evidence>
<proteinExistence type="predicted"/>
<dbReference type="Pfam" id="PF08447">
    <property type="entry name" value="PAS_3"/>
    <property type="match status" value="1"/>
</dbReference>
<reference evidence="7" key="1">
    <citation type="journal article" date="2022" name="Microbiol. Resour. Announc.">
        <title>Draft Genome Sequence of a Methanogenic Archaeon from West Spitsbergen Permafrost.</title>
        <authorList>
            <person name="Trubitsyn V."/>
            <person name="Rivkina E."/>
            <person name="Shcherbakova V."/>
        </authorList>
    </citation>
    <scope>NUCLEOTIDE SEQUENCE [LARGE SCALE GENOMIC DNA]</scope>
    <source>
        <strain evidence="7">VT</strain>
    </source>
</reference>
<dbReference type="InterPro" id="IPR000700">
    <property type="entry name" value="PAS-assoc_C"/>
</dbReference>
<dbReference type="SUPFAM" id="SSF55874">
    <property type="entry name" value="ATPase domain of HSP90 chaperone/DNA topoisomerase II/histidine kinase"/>
    <property type="match status" value="1"/>
</dbReference>
<sequence>MVYEKILLVEDDSLEAMDLKRTLEFLGYEVPCVASSAEEAVAKALEIMPDLILMDIFLKGDCDGIEAASKIKELNIPIIYLTAHSEESTVERAKVTEPYGYIIKPYNINEIKYSIEFSIYKNKMEKALRESEERYSKTLDAVNDGLWDWDTSSGNVFFSNNYCKILGYDPGEFPANHESWRLLVHPDDIDSVEKKVQESVESGRGFEIDLRMKTKSGKWLNVSTQGKEIEKDSTGNPTRIVGTLRDRTDRVKAEKMIKESLEEKEMLLKEIHHRVKNNLMIISSLLNLQSQYITDKASQDIFKESQNRARSMALIHERLYQSTDLKRINFGEYITSLANELFHTYEADLGLIKLKINAEDIFLDINTAIPLGLIVNELITNSITHAFPEGKRGKINIDFHPRDNHYEFIVKDNGIGFPEDIDYQNTDSLGLQIITSLTNQIDGKIELNKNNETEFKITFKQLEL</sequence>
<feature type="modified residue" description="4-aspartylphosphate" evidence="1">
    <location>
        <position position="55"/>
    </location>
</feature>
<dbReference type="InterPro" id="IPR013655">
    <property type="entry name" value="PAS_fold_3"/>
</dbReference>
<keyword evidence="7" id="KW-1185">Reference proteome</keyword>
<dbReference type="PROSITE" id="PS50110">
    <property type="entry name" value="RESPONSE_REGULATORY"/>
    <property type="match status" value="1"/>
</dbReference>
<dbReference type="PROSITE" id="PS50113">
    <property type="entry name" value="PAC"/>
    <property type="match status" value="1"/>
</dbReference>
<dbReference type="Gene3D" id="3.40.50.2300">
    <property type="match status" value="1"/>
</dbReference>
<dbReference type="InterPro" id="IPR000014">
    <property type="entry name" value="PAS"/>
</dbReference>
<dbReference type="InterPro" id="IPR011006">
    <property type="entry name" value="CheY-like_superfamily"/>
</dbReference>
<feature type="domain" description="PAS" evidence="4">
    <location>
        <begin position="131"/>
        <end position="203"/>
    </location>
</feature>
<dbReference type="InterPro" id="IPR001789">
    <property type="entry name" value="Sig_transdc_resp-reg_receiver"/>
</dbReference>
<evidence type="ECO:0000313" key="6">
    <source>
        <dbReference type="EMBL" id="MBZ2165468.1"/>
    </source>
</evidence>
<dbReference type="Proteomes" id="UP000825933">
    <property type="component" value="Unassembled WGS sequence"/>
</dbReference>
<dbReference type="PANTHER" id="PTHR43065">
    <property type="entry name" value="SENSOR HISTIDINE KINASE"/>
    <property type="match status" value="1"/>
</dbReference>
<feature type="domain" description="Histidine kinase" evidence="2">
    <location>
        <begin position="270"/>
        <end position="463"/>
    </location>
</feature>
<dbReference type="SUPFAM" id="SSF52172">
    <property type="entry name" value="CheY-like"/>
    <property type="match status" value="1"/>
</dbReference>
<dbReference type="SMART" id="SM00387">
    <property type="entry name" value="HATPase_c"/>
    <property type="match status" value="1"/>
</dbReference>
<dbReference type="Pfam" id="PF02518">
    <property type="entry name" value="HATPase_c"/>
    <property type="match status" value="1"/>
</dbReference>
<feature type="domain" description="Response regulatory" evidence="3">
    <location>
        <begin position="5"/>
        <end position="119"/>
    </location>
</feature>
<dbReference type="InterPro" id="IPR003594">
    <property type="entry name" value="HATPase_dom"/>
</dbReference>
<dbReference type="GO" id="GO:0000160">
    <property type="term" value="P:phosphorelay signal transduction system"/>
    <property type="evidence" value="ECO:0007669"/>
    <property type="project" value="InterPro"/>
</dbReference>
<accession>A0A8T5UNT8</accession>